<dbReference type="InterPro" id="IPR037523">
    <property type="entry name" value="VOC_core"/>
</dbReference>
<dbReference type="InterPro" id="IPR029068">
    <property type="entry name" value="Glyas_Bleomycin-R_OHBP_Dase"/>
</dbReference>
<dbReference type="RefSeq" id="WP_377768315.1">
    <property type="nucleotide sequence ID" value="NZ_JBHULB010000082.1"/>
</dbReference>
<proteinExistence type="predicted"/>
<dbReference type="Pfam" id="PF00903">
    <property type="entry name" value="Glyoxalase"/>
    <property type="match status" value="1"/>
</dbReference>
<comment type="caution">
    <text evidence="2">The sequence shown here is derived from an EMBL/GenBank/DDBJ whole genome shotgun (WGS) entry which is preliminary data.</text>
</comment>
<name>A0ABW5N029_9FLAO</name>
<keyword evidence="3" id="KW-1185">Reference proteome</keyword>
<feature type="domain" description="VOC" evidence="1">
    <location>
        <begin position="4"/>
        <end position="129"/>
    </location>
</feature>
<sequence length="138" mass="16179">MKNAPFHLSLPCSSINETKAFYVDVLGAEQGRNSHLWLDINLFGNQITFTKSGEFDFSFKSYKFENTILPSFHFGVIIDRETWNLLYKKLVASSYEITTEVTFLKQQNGEHRSFFIEDPNEYTVEFKCFEDANEMFEQ</sequence>
<evidence type="ECO:0000313" key="3">
    <source>
        <dbReference type="Proteomes" id="UP001597526"/>
    </source>
</evidence>
<evidence type="ECO:0000259" key="1">
    <source>
        <dbReference type="PROSITE" id="PS51819"/>
    </source>
</evidence>
<evidence type="ECO:0000313" key="2">
    <source>
        <dbReference type="EMBL" id="MFD2588850.1"/>
    </source>
</evidence>
<gene>
    <name evidence="2" type="ORF">ACFSQJ_18130</name>
</gene>
<dbReference type="Proteomes" id="UP001597526">
    <property type="component" value="Unassembled WGS sequence"/>
</dbReference>
<protein>
    <submittedName>
        <fullName evidence="2">VOC family protein</fullName>
    </submittedName>
</protein>
<dbReference type="InterPro" id="IPR004360">
    <property type="entry name" value="Glyas_Fos-R_dOase_dom"/>
</dbReference>
<dbReference type="PROSITE" id="PS51819">
    <property type="entry name" value="VOC"/>
    <property type="match status" value="1"/>
</dbReference>
<accession>A0ABW5N029</accession>
<reference evidence="3" key="1">
    <citation type="journal article" date="2019" name="Int. J. Syst. Evol. Microbiol.">
        <title>The Global Catalogue of Microorganisms (GCM) 10K type strain sequencing project: providing services to taxonomists for standard genome sequencing and annotation.</title>
        <authorList>
            <consortium name="The Broad Institute Genomics Platform"/>
            <consortium name="The Broad Institute Genome Sequencing Center for Infectious Disease"/>
            <person name="Wu L."/>
            <person name="Ma J."/>
        </authorList>
    </citation>
    <scope>NUCLEOTIDE SEQUENCE [LARGE SCALE GENOMIC DNA]</scope>
    <source>
        <strain evidence="3">KCTC 52368</strain>
    </source>
</reference>
<dbReference type="PANTHER" id="PTHR39434">
    <property type="match status" value="1"/>
</dbReference>
<dbReference type="EMBL" id="JBHULB010000082">
    <property type="protein sequence ID" value="MFD2588850.1"/>
    <property type="molecule type" value="Genomic_DNA"/>
</dbReference>
<organism evidence="2 3">
    <name type="scientific">Croceitalea marina</name>
    <dbReference type="NCBI Taxonomy" id="1775166"/>
    <lineage>
        <taxon>Bacteria</taxon>
        <taxon>Pseudomonadati</taxon>
        <taxon>Bacteroidota</taxon>
        <taxon>Flavobacteriia</taxon>
        <taxon>Flavobacteriales</taxon>
        <taxon>Flavobacteriaceae</taxon>
        <taxon>Croceitalea</taxon>
    </lineage>
</organism>
<dbReference type="SUPFAM" id="SSF54593">
    <property type="entry name" value="Glyoxalase/Bleomycin resistance protein/Dihydroxybiphenyl dioxygenase"/>
    <property type="match status" value="1"/>
</dbReference>
<dbReference type="Gene3D" id="3.10.180.10">
    <property type="entry name" value="2,3-Dihydroxybiphenyl 1,2-Dioxygenase, domain 1"/>
    <property type="match status" value="1"/>
</dbReference>
<dbReference type="PANTHER" id="PTHR39434:SF1">
    <property type="entry name" value="VOC DOMAIN-CONTAINING PROTEIN"/>
    <property type="match status" value="1"/>
</dbReference>